<organism evidence="4 5">
    <name type="scientific">Hoyosella subflava (strain DSM 45089 / JCM 17490 / NBRC 109087 / DQS3-9A1)</name>
    <name type="common">Amycolicicoccus subflavus</name>
    <dbReference type="NCBI Taxonomy" id="443218"/>
    <lineage>
        <taxon>Bacteria</taxon>
        <taxon>Bacillati</taxon>
        <taxon>Actinomycetota</taxon>
        <taxon>Actinomycetes</taxon>
        <taxon>Mycobacteriales</taxon>
        <taxon>Hoyosellaceae</taxon>
        <taxon>Hoyosella</taxon>
    </lineage>
</organism>
<dbReference type="HOGENOM" id="CLU_114601_2_2_11"/>
<dbReference type="GO" id="GO:1990133">
    <property type="term" value="C:molybdopterin adenylyltransferase complex"/>
    <property type="evidence" value="ECO:0007669"/>
    <property type="project" value="TreeGrafter"/>
</dbReference>
<keyword evidence="1" id="KW-0547">Nucleotide-binding</keyword>
<dbReference type="UniPathway" id="UPA00344"/>
<dbReference type="GO" id="GO:0000166">
    <property type="term" value="F:nucleotide binding"/>
    <property type="evidence" value="ECO:0007669"/>
    <property type="project" value="UniProtKB-KW"/>
</dbReference>
<dbReference type="InterPro" id="IPR016155">
    <property type="entry name" value="Mopterin_synth/thiamin_S_b"/>
</dbReference>
<comment type="similarity">
    <text evidence="2">Belongs to the MoaD family.</text>
</comment>
<evidence type="ECO:0000256" key="1">
    <source>
        <dbReference type="ARBA" id="ARBA00022741"/>
    </source>
</evidence>
<proteinExistence type="inferred from homology"/>
<reference evidence="4 5" key="1">
    <citation type="journal article" date="2011" name="J. Bacteriol.">
        <title>Complete genome sequence of Amycolicicoccus subflavus DQS3-9A1T, an actinomycete isolated from crude oil-polluted soil.</title>
        <authorList>
            <person name="Cai M."/>
            <person name="Chen W.M."/>
            <person name="Nie Y."/>
            <person name="Chi C.Q."/>
            <person name="Wang Y.N."/>
            <person name="Tang Y.Q."/>
            <person name="Li G.Y."/>
            <person name="Wu X.L."/>
        </authorList>
    </citation>
    <scope>NUCLEOTIDE SEQUENCE [LARGE SCALE GENOMIC DNA]</scope>
    <source>
        <strain evidence="5">DSM 45089 / DQS3-9A1</strain>
    </source>
</reference>
<accession>F6EM79</accession>
<dbReference type="Pfam" id="PF02597">
    <property type="entry name" value="ThiS"/>
    <property type="match status" value="1"/>
</dbReference>
<dbReference type="EMBL" id="CP002786">
    <property type="protein sequence ID" value="AEF39285.1"/>
    <property type="molecule type" value="Genomic_DNA"/>
</dbReference>
<sequence length="82" mass="8560">MTITVRYFAAAGRAAGTPEETCTIEPGSTLAQLIANLSDRNAELARVLGKCQFLINEMAATDTSIEISEGTTVDVLPPFAGG</sequence>
<evidence type="ECO:0000256" key="3">
    <source>
        <dbReference type="ARBA" id="ARBA00024247"/>
    </source>
</evidence>
<evidence type="ECO:0000256" key="2">
    <source>
        <dbReference type="ARBA" id="ARBA00024200"/>
    </source>
</evidence>
<dbReference type="SUPFAM" id="SSF54285">
    <property type="entry name" value="MoaD/ThiS"/>
    <property type="match status" value="1"/>
</dbReference>
<protein>
    <recommendedName>
        <fullName evidence="3">Molybdopterin synthase sulfur carrier subunit</fullName>
    </recommendedName>
</protein>
<dbReference type="AlphaFoldDB" id="F6EM79"/>
<dbReference type="GO" id="GO:0006777">
    <property type="term" value="P:Mo-molybdopterin cofactor biosynthetic process"/>
    <property type="evidence" value="ECO:0007669"/>
    <property type="project" value="InterPro"/>
</dbReference>
<dbReference type="InterPro" id="IPR003749">
    <property type="entry name" value="ThiS/MoaD-like"/>
</dbReference>
<dbReference type="CDD" id="cd00754">
    <property type="entry name" value="Ubl_MoaD"/>
    <property type="match status" value="1"/>
</dbReference>
<name>F6EM79_HOYSD</name>
<dbReference type="KEGG" id="asd:AS9A_0833"/>
<dbReference type="InterPro" id="IPR012675">
    <property type="entry name" value="Beta-grasp_dom_sf"/>
</dbReference>
<evidence type="ECO:0000313" key="4">
    <source>
        <dbReference type="EMBL" id="AEF39285.1"/>
    </source>
</evidence>
<keyword evidence="5" id="KW-1185">Reference proteome</keyword>
<dbReference type="OrthoDB" id="4331766at2"/>
<dbReference type="Proteomes" id="UP000009235">
    <property type="component" value="Chromosome"/>
</dbReference>
<dbReference type="eggNOG" id="COG1977">
    <property type="taxonomic scope" value="Bacteria"/>
</dbReference>
<dbReference type="STRING" id="443218.AS9A_0833"/>
<evidence type="ECO:0000313" key="5">
    <source>
        <dbReference type="Proteomes" id="UP000009235"/>
    </source>
</evidence>
<dbReference type="PANTHER" id="PTHR33359">
    <property type="entry name" value="MOLYBDOPTERIN SYNTHASE SULFUR CARRIER SUBUNIT"/>
    <property type="match status" value="1"/>
</dbReference>
<dbReference type="RefSeq" id="WP_013805634.1">
    <property type="nucleotide sequence ID" value="NC_015564.1"/>
</dbReference>
<dbReference type="PANTHER" id="PTHR33359:SF1">
    <property type="entry name" value="MOLYBDOPTERIN SYNTHASE SULFUR CARRIER SUBUNIT"/>
    <property type="match status" value="1"/>
</dbReference>
<dbReference type="InterPro" id="IPR044672">
    <property type="entry name" value="MOCS2A"/>
</dbReference>
<gene>
    <name evidence="4" type="ordered locus">AS9A_0833</name>
</gene>
<dbReference type="Gene3D" id="3.10.20.30">
    <property type="match status" value="1"/>
</dbReference>